<evidence type="ECO:0000256" key="5">
    <source>
        <dbReference type="ARBA" id="ARBA00023002"/>
    </source>
</evidence>
<dbReference type="RefSeq" id="XP_067804629.1">
    <property type="nucleotide sequence ID" value="XM_067945838.1"/>
</dbReference>
<dbReference type="InterPro" id="IPR055275">
    <property type="entry name" value="Ferredox_Rdtase"/>
</dbReference>
<dbReference type="InterPro" id="IPR036188">
    <property type="entry name" value="FAD/NAD-bd_sf"/>
</dbReference>
<dbReference type="SUPFAM" id="SSF51905">
    <property type="entry name" value="FAD/NAD(P)-binding domain"/>
    <property type="match status" value="1"/>
</dbReference>
<feature type="compositionally biased region" description="Polar residues" evidence="6">
    <location>
        <begin position="289"/>
        <end position="306"/>
    </location>
</feature>
<dbReference type="PANTHER" id="PTHR48467">
    <property type="entry name" value="GLUTAMATE SYNTHASE 1 [NADH], CHLOROPLASTIC-LIKE"/>
    <property type="match status" value="1"/>
</dbReference>
<comment type="cofactor">
    <cofactor evidence="1">
        <name>FAD</name>
        <dbReference type="ChEBI" id="CHEBI:57692"/>
    </cofactor>
</comment>
<proteinExistence type="predicted"/>
<comment type="caution">
    <text evidence="7">The sequence shown here is derived from an EMBL/GenBank/DDBJ whole genome shotgun (WGS) entry which is preliminary data.</text>
</comment>
<dbReference type="Pfam" id="PF13450">
    <property type="entry name" value="NAD_binding_8"/>
    <property type="match status" value="1"/>
</dbReference>
<keyword evidence="4" id="KW-0521">NADP</keyword>
<accession>A0AAD9PGG6</accession>
<dbReference type="EMBL" id="JALLKP010000142">
    <property type="protein sequence ID" value="KAK2194369.1"/>
    <property type="molecule type" value="Genomic_DNA"/>
</dbReference>
<feature type="region of interest" description="Disordered" evidence="6">
    <location>
        <begin position="288"/>
        <end position="307"/>
    </location>
</feature>
<dbReference type="PANTHER" id="PTHR48467:SF1">
    <property type="entry name" value="GLUTAMATE SYNTHASE 1 [NADH], CHLOROPLASTIC-LIKE"/>
    <property type="match status" value="1"/>
</dbReference>
<dbReference type="Gene3D" id="3.40.50.720">
    <property type="entry name" value="NAD(P)-binding Rossmann-like Domain"/>
    <property type="match status" value="1"/>
</dbReference>
<dbReference type="EMBL" id="JALLKP010000001">
    <property type="protein sequence ID" value="KAK2197787.1"/>
    <property type="molecule type" value="Genomic_DNA"/>
</dbReference>
<evidence type="ECO:0000256" key="6">
    <source>
        <dbReference type="SAM" id="MobiDB-lite"/>
    </source>
</evidence>
<keyword evidence="2" id="KW-0285">Flavoprotein</keyword>
<dbReference type="Proteomes" id="UP001214638">
    <property type="component" value="Unassembled WGS sequence"/>
</dbReference>
<evidence type="ECO:0000256" key="1">
    <source>
        <dbReference type="ARBA" id="ARBA00001974"/>
    </source>
</evidence>
<dbReference type="GO" id="GO:0016491">
    <property type="term" value="F:oxidoreductase activity"/>
    <property type="evidence" value="ECO:0007669"/>
    <property type="project" value="UniProtKB-KW"/>
</dbReference>
<keyword evidence="5" id="KW-0560">Oxidoreductase</keyword>
<evidence type="ECO:0000313" key="8">
    <source>
        <dbReference type="EMBL" id="KAK2197787.1"/>
    </source>
</evidence>
<name>A0AAD9PGG6_9APIC</name>
<reference evidence="7" key="1">
    <citation type="journal article" date="2023" name="Nat. Microbiol.">
        <title>Babesia duncani multi-omics identifies virulence factors and drug targets.</title>
        <authorList>
            <person name="Singh P."/>
            <person name="Lonardi S."/>
            <person name="Liang Q."/>
            <person name="Vydyam P."/>
            <person name="Khabirova E."/>
            <person name="Fang T."/>
            <person name="Gihaz S."/>
            <person name="Thekkiniath J."/>
            <person name="Munshi M."/>
            <person name="Abel S."/>
            <person name="Ciampossin L."/>
            <person name="Batugedara G."/>
            <person name="Gupta M."/>
            <person name="Lu X.M."/>
            <person name="Lenz T."/>
            <person name="Chakravarty S."/>
            <person name="Cornillot E."/>
            <person name="Hu Y."/>
            <person name="Ma W."/>
            <person name="Gonzalez L.M."/>
            <person name="Sanchez S."/>
            <person name="Estrada K."/>
            <person name="Sanchez-Flores A."/>
            <person name="Montero E."/>
            <person name="Harb O.S."/>
            <person name="Le Roch K.G."/>
            <person name="Mamoun C.B."/>
        </authorList>
    </citation>
    <scope>NUCLEOTIDE SEQUENCE</scope>
    <source>
        <strain evidence="7">WA1</strain>
    </source>
</reference>
<keyword evidence="3" id="KW-0274">FAD</keyword>
<organism evidence="7 9">
    <name type="scientific">Babesia duncani</name>
    <dbReference type="NCBI Taxonomy" id="323732"/>
    <lineage>
        <taxon>Eukaryota</taxon>
        <taxon>Sar</taxon>
        <taxon>Alveolata</taxon>
        <taxon>Apicomplexa</taxon>
        <taxon>Aconoidasida</taxon>
        <taxon>Piroplasmida</taxon>
        <taxon>Babesiidae</taxon>
        <taxon>Babesia</taxon>
    </lineage>
</organism>
<dbReference type="AlphaFoldDB" id="A0AAD9PGG6"/>
<dbReference type="SUPFAM" id="SSF51971">
    <property type="entry name" value="Nucleotide-binding domain"/>
    <property type="match status" value="1"/>
</dbReference>
<evidence type="ECO:0000256" key="3">
    <source>
        <dbReference type="ARBA" id="ARBA00022827"/>
    </source>
</evidence>
<evidence type="ECO:0000313" key="9">
    <source>
        <dbReference type="Proteomes" id="UP001214638"/>
    </source>
</evidence>
<evidence type="ECO:0000313" key="7">
    <source>
        <dbReference type="EMBL" id="KAK2194369.1"/>
    </source>
</evidence>
<sequence length="381" mass="41775">MMLKTCIVGAGPSGLYFAKYLKSSPRIAKPVIFERLAEPFGLLRFGVAPDRPAIRNSVSKFESLDCHMILNTLVGTDVTIEDLLNEFDRVVLACGAQEAVKLDIQPPLHARGIFDAIDLVRWYNSFPDLNKELCHYFKNLDPDPTIAIIGAGNVALDVARILTTPPQALESTSINRQVLQELRRLCIRRVHVIGRGEWVHAKFTSGELRKVVQSRDIRALLDPRDYIRGQAVASKGVPIVKSRLSGLYSELSARSLTQTDSRPVIHLSFGKRLCQIIGHSNHLELIFNPSGSESNSTGTDRNSSGAGETRLRASLLLTSLGMRQDPIAASLASCIDNRRVFGCGWLATGGQGDLSSAIAQARQLAAIIHDNLDQFEPTGTR</sequence>
<dbReference type="GeneID" id="94335088"/>
<gene>
    <name evidence="8" type="ORF">BdWA1_000790</name>
    <name evidence="7" type="ORF">BdWA1_004158</name>
</gene>
<evidence type="ECO:0000256" key="2">
    <source>
        <dbReference type="ARBA" id="ARBA00022630"/>
    </source>
</evidence>
<dbReference type="PRINTS" id="PR00419">
    <property type="entry name" value="ADXRDTASE"/>
</dbReference>
<dbReference type="KEGG" id="bdw:94335088"/>
<protein>
    <submittedName>
        <fullName evidence="7">FAD-NAD(P)-binding domain superfamily</fullName>
    </submittedName>
</protein>
<dbReference type="Gene3D" id="3.50.50.60">
    <property type="entry name" value="FAD/NAD(P)-binding domain"/>
    <property type="match status" value="1"/>
</dbReference>
<evidence type="ECO:0000256" key="4">
    <source>
        <dbReference type="ARBA" id="ARBA00022857"/>
    </source>
</evidence>
<keyword evidence="9" id="KW-1185">Reference proteome</keyword>